<dbReference type="RefSeq" id="XP_040596395.1">
    <property type="nucleotide sequence ID" value="XM_040740461.1"/>
</dbReference>
<keyword evidence="7" id="KW-1015">Disulfide bond</keyword>
<keyword evidence="6" id="KW-0720">Serine protease</keyword>
<sequence length="268" mass="29190">MKTFLFLVLIGATAAIPTNETYDITYENDEPTNEKDEPTTESDDTIIGSYTCKKNSVPYQVSLNAGYHLCGGSLVSDQWVLTAAHCYKPQIQVRLGEFNINEIEGGEQIINAGKIIPHPTYNNDTTDNDIMLIKLNSPAAINSYVSTVSLPSSCPSIGTECLVSGWGDTVSIGNSLSSDLHCLNASILSDPVCHTAYPHHITRNMFCVGFLDEEKDTCQYDSGGPVVCNEELQGVVSWGGSCGEKGKPGVYTRVCNYLDWIQRTIEAN</sequence>
<evidence type="ECO:0000256" key="5">
    <source>
        <dbReference type="ARBA" id="ARBA00022801"/>
    </source>
</evidence>
<dbReference type="Pfam" id="PF00089">
    <property type="entry name" value="Trypsin"/>
    <property type="match status" value="1"/>
</dbReference>
<dbReference type="SUPFAM" id="SSF50494">
    <property type="entry name" value="Trypsin-like serine proteases"/>
    <property type="match status" value="1"/>
</dbReference>
<reference evidence="13 14" key="1">
    <citation type="submission" date="2025-05" db="UniProtKB">
        <authorList>
            <consortium name="RefSeq"/>
        </authorList>
    </citation>
    <scope>IDENTIFICATION</scope>
    <source>
        <tissue evidence="13 14">Liver</tissue>
    </source>
</reference>
<dbReference type="InterPro" id="IPR018114">
    <property type="entry name" value="TRYPSIN_HIS"/>
</dbReference>
<evidence type="ECO:0000259" key="11">
    <source>
        <dbReference type="PROSITE" id="PS50240"/>
    </source>
</evidence>
<dbReference type="SMART" id="SM00020">
    <property type="entry name" value="Tryp_SPc"/>
    <property type="match status" value="1"/>
</dbReference>
<dbReference type="PANTHER" id="PTHR24264:SF15">
    <property type="entry name" value="RIKEN CDNA 2210010C04 GENE"/>
    <property type="match status" value="1"/>
</dbReference>
<dbReference type="PROSITE" id="PS50240">
    <property type="entry name" value="TRYPSIN_DOM"/>
    <property type="match status" value="1"/>
</dbReference>
<evidence type="ECO:0000256" key="4">
    <source>
        <dbReference type="ARBA" id="ARBA00022757"/>
    </source>
</evidence>
<dbReference type="EC" id="3.4.21.4" evidence="9"/>
<keyword evidence="5" id="KW-0378">Hydrolase</keyword>
<organism evidence="12 14">
    <name type="scientific">Mesocricetus auratus</name>
    <name type="common">Golden hamster</name>
    <dbReference type="NCBI Taxonomy" id="10036"/>
    <lineage>
        <taxon>Eukaryota</taxon>
        <taxon>Metazoa</taxon>
        <taxon>Chordata</taxon>
        <taxon>Craniata</taxon>
        <taxon>Vertebrata</taxon>
        <taxon>Euteleostomi</taxon>
        <taxon>Mammalia</taxon>
        <taxon>Eutheria</taxon>
        <taxon>Euarchontoglires</taxon>
        <taxon>Glires</taxon>
        <taxon>Rodentia</taxon>
        <taxon>Myomorpha</taxon>
        <taxon>Muroidea</taxon>
        <taxon>Cricetidae</taxon>
        <taxon>Cricetinae</taxon>
        <taxon>Mesocricetus</taxon>
    </lineage>
</organism>
<keyword evidence="10" id="KW-0732">Signal</keyword>
<protein>
    <recommendedName>
        <fullName evidence="9">trypsin</fullName>
        <ecNumber evidence="9">3.4.21.4</ecNumber>
    </recommendedName>
</protein>
<keyword evidence="2" id="KW-0964">Secreted</keyword>
<feature type="chain" id="PRO_5045023980" description="trypsin" evidence="10">
    <location>
        <begin position="16"/>
        <end position="268"/>
    </location>
</feature>
<dbReference type="InterPro" id="IPR009003">
    <property type="entry name" value="Peptidase_S1_PA"/>
</dbReference>
<dbReference type="RefSeq" id="XP_040596394.1">
    <property type="nucleotide sequence ID" value="XM_040740460.1"/>
</dbReference>
<evidence type="ECO:0000256" key="6">
    <source>
        <dbReference type="ARBA" id="ARBA00022825"/>
    </source>
</evidence>
<evidence type="ECO:0000256" key="9">
    <source>
        <dbReference type="ARBA" id="ARBA00038868"/>
    </source>
</evidence>
<dbReference type="InterPro" id="IPR001314">
    <property type="entry name" value="Peptidase_S1A"/>
</dbReference>
<evidence type="ECO:0000256" key="1">
    <source>
        <dbReference type="ARBA" id="ARBA00004613"/>
    </source>
</evidence>
<evidence type="ECO:0000256" key="3">
    <source>
        <dbReference type="ARBA" id="ARBA00022670"/>
    </source>
</evidence>
<dbReference type="PANTHER" id="PTHR24264">
    <property type="entry name" value="TRYPSIN-RELATED"/>
    <property type="match status" value="1"/>
</dbReference>
<evidence type="ECO:0000256" key="8">
    <source>
        <dbReference type="ARBA" id="ARBA00036320"/>
    </source>
</evidence>
<dbReference type="Gene3D" id="2.40.10.10">
    <property type="entry name" value="Trypsin-like serine proteases"/>
    <property type="match status" value="2"/>
</dbReference>
<evidence type="ECO:0000256" key="10">
    <source>
        <dbReference type="SAM" id="SignalP"/>
    </source>
</evidence>
<evidence type="ECO:0000313" key="12">
    <source>
        <dbReference type="Proteomes" id="UP000886700"/>
    </source>
</evidence>
<dbReference type="Proteomes" id="UP000886700">
    <property type="component" value="Unplaced"/>
</dbReference>
<evidence type="ECO:0000256" key="7">
    <source>
        <dbReference type="ARBA" id="ARBA00023157"/>
    </source>
</evidence>
<comment type="subcellular location">
    <subcellularLocation>
        <location evidence="1">Secreted</location>
    </subcellularLocation>
</comment>
<dbReference type="InterPro" id="IPR043504">
    <property type="entry name" value="Peptidase_S1_PA_chymotrypsin"/>
</dbReference>
<dbReference type="GeneID" id="101836927"/>
<dbReference type="CDD" id="cd00190">
    <property type="entry name" value="Tryp_SPc"/>
    <property type="match status" value="1"/>
</dbReference>
<keyword evidence="3" id="KW-0645">Protease</keyword>
<evidence type="ECO:0000313" key="14">
    <source>
        <dbReference type="RefSeq" id="XP_040596395.1"/>
    </source>
</evidence>
<keyword evidence="4" id="KW-0222">Digestion</keyword>
<dbReference type="InterPro" id="IPR050127">
    <property type="entry name" value="Serine_Proteases_S1"/>
</dbReference>
<dbReference type="InterPro" id="IPR001254">
    <property type="entry name" value="Trypsin_dom"/>
</dbReference>
<feature type="domain" description="Peptidase S1" evidence="11">
    <location>
        <begin position="46"/>
        <end position="266"/>
    </location>
</feature>
<evidence type="ECO:0000256" key="2">
    <source>
        <dbReference type="ARBA" id="ARBA00022525"/>
    </source>
</evidence>
<evidence type="ECO:0000313" key="13">
    <source>
        <dbReference type="RefSeq" id="XP_040596394.1"/>
    </source>
</evidence>
<feature type="signal peptide" evidence="10">
    <location>
        <begin position="1"/>
        <end position="15"/>
    </location>
</feature>
<dbReference type="PROSITE" id="PS00134">
    <property type="entry name" value="TRYPSIN_HIS"/>
    <property type="match status" value="1"/>
</dbReference>
<accession>A0ABM2X0F7</accession>
<gene>
    <name evidence="13 14" type="primary">LOC101836927</name>
</gene>
<keyword evidence="12" id="KW-1185">Reference proteome</keyword>
<dbReference type="PRINTS" id="PR00722">
    <property type="entry name" value="CHYMOTRYPSIN"/>
</dbReference>
<comment type="catalytic activity">
    <reaction evidence="8">
        <text>Preferential cleavage: Arg-|-Xaa, Lys-|-Xaa.</text>
        <dbReference type="EC" id="3.4.21.4"/>
    </reaction>
</comment>
<name>A0ABM2X0F7_MESAU</name>
<proteinExistence type="predicted"/>